<accession>A0A2P2NNC2</accession>
<dbReference type="EMBL" id="GGEC01063534">
    <property type="protein sequence ID" value="MBX44018.1"/>
    <property type="molecule type" value="Transcribed_RNA"/>
</dbReference>
<sequence length="73" mass="8507">MKNLKLVNTLITSHFRLLVIQLLKLDEEKRYKEKISYSSAFNSLMHTMVCTSPNISQTISMINIYMSFIGKSY</sequence>
<proteinExistence type="predicted"/>
<evidence type="ECO:0000313" key="1">
    <source>
        <dbReference type="EMBL" id="MBX44018.1"/>
    </source>
</evidence>
<name>A0A2P2NNC2_RHIMU</name>
<organism evidence="1">
    <name type="scientific">Rhizophora mucronata</name>
    <name type="common">Asiatic mangrove</name>
    <dbReference type="NCBI Taxonomy" id="61149"/>
    <lineage>
        <taxon>Eukaryota</taxon>
        <taxon>Viridiplantae</taxon>
        <taxon>Streptophyta</taxon>
        <taxon>Embryophyta</taxon>
        <taxon>Tracheophyta</taxon>
        <taxon>Spermatophyta</taxon>
        <taxon>Magnoliopsida</taxon>
        <taxon>eudicotyledons</taxon>
        <taxon>Gunneridae</taxon>
        <taxon>Pentapetalae</taxon>
        <taxon>rosids</taxon>
        <taxon>fabids</taxon>
        <taxon>Malpighiales</taxon>
        <taxon>Rhizophoraceae</taxon>
        <taxon>Rhizophora</taxon>
    </lineage>
</organism>
<protein>
    <submittedName>
        <fullName evidence="1">Uncharacterized protein</fullName>
    </submittedName>
</protein>
<reference evidence="1" key="1">
    <citation type="submission" date="2018-02" db="EMBL/GenBank/DDBJ databases">
        <title>Rhizophora mucronata_Transcriptome.</title>
        <authorList>
            <person name="Meera S.P."/>
            <person name="Sreeshan A."/>
            <person name="Augustine A."/>
        </authorList>
    </citation>
    <scope>NUCLEOTIDE SEQUENCE</scope>
    <source>
        <tissue evidence="1">Leaf</tissue>
    </source>
</reference>
<dbReference type="AlphaFoldDB" id="A0A2P2NNC2"/>